<feature type="transmembrane region" description="Helical" evidence="1">
    <location>
        <begin position="31"/>
        <end position="49"/>
    </location>
</feature>
<keyword evidence="3" id="KW-1185">Reference proteome</keyword>
<dbReference type="InParanoid" id="A0A3N4L9U7"/>
<name>A0A3N4L9U7_9PEZI</name>
<accession>A0A3N4L9U7</accession>
<gene>
    <name evidence="2" type="ORF">P167DRAFT_129135</name>
</gene>
<organism evidence="2 3">
    <name type="scientific">Morchella conica CCBAS932</name>
    <dbReference type="NCBI Taxonomy" id="1392247"/>
    <lineage>
        <taxon>Eukaryota</taxon>
        <taxon>Fungi</taxon>
        <taxon>Dikarya</taxon>
        <taxon>Ascomycota</taxon>
        <taxon>Pezizomycotina</taxon>
        <taxon>Pezizomycetes</taxon>
        <taxon>Pezizales</taxon>
        <taxon>Morchellaceae</taxon>
        <taxon>Morchella</taxon>
    </lineage>
</organism>
<proteinExistence type="predicted"/>
<evidence type="ECO:0000256" key="1">
    <source>
        <dbReference type="SAM" id="Phobius"/>
    </source>
</evidence>
<sequence length="154" mass="18178">MMIINRHDIVWKVYKNNLSVIWKRERLWEHIFIKLLLGCILAVGFGFIINVPFGRRSASGVFYFLFFIPFFFIISPFLSTGFQSVSVYMDGLSKLFLFSVWPVFPSLFSLLFHVSLLLMITTCHDDFLYHLFTTITIWPLFGFHYILLENIRGC</sequence>
<protein>
    <submittedName>
        <fullName evidence="2">Uncharacterized protein</fullName>
    </submittedName>
</protein>
<feature type="transmembrane region" description="Helical" evidence="1">
    <location>
        <begin position="95"/>
        <end position="121"/>
    </location>
</feature>
<feature type="transmembrane region" description="Helical" evidence="1">
    <location>
        <begin position="127"/>
        <end position="148"/>
    </location>
</feature>
<evidence type="ECO:0000313" key="3">
    <source>
        <dbReference type="Proteomes" id="UP000277580"/>
    </source>
</evidence>
<dbReference type="Proteomes" id="UP000277580">
    <property type="component" value="Unassembled WGS sequence"/>
</dbReference>
<reference evidence="2 3" key="1">
    <citation type="journal article" date="2018" name="Nat. Ecol. Evol.">
        <title>Pezizomycetes genomes reveal the molecular basis of ectomycorrhizal truffle lifestyle.</title>
        <authorList>
            <person name="Murat C."/>
            <person name="Payen T."/>
            <person name="Noel B."/>
            <person name="Kuo A."/>
            <person name="Morin E."/>
            <person name="Chen J."/>
            <person name="Kohler A."/>
            <person name="Krizsan K."/>
            <person name="Balestrini R."/>
            <person name="Da Silva C."/>
            <person name="Montanini B."/>
            <person name="Hainaut M."/>
            <person name="Levati E."/>
            <person name="Barry K.W."/>
            <person name="Belfiori B."/>
            <person name="Cichocki N."/>
            <person name="Clum A."/>
            <person name="Dockter R.B."/>
            <person name="Fauchery L."/>
            <person name="Guy J."/>
            <person name="Iotti M."/>
            <person name="Le Tacon F."/>
            <person name="Lindquist E.A."/>
            <person name="Lipzen A."/>
            <person name="Malagnac F."/>
            <person name="Mello A."/>
            <person name="Molinier V."/>
            <person name="Miyauchi S."/>
            <person name="Poulain J."/>
            <person name="Riccioni C."/>
            <person name="Rubini A."/>
            <person name="Sitrit Y."/>
            <person name="Splivallo R."/>
            <person name="Traeger S."/>
            <person name="Wang M."/>
            <person name="Zifcakova L."/>
            <person name="Wipf D."/>
            <person name="Zambonelli A."/>
            <person name="Paolocci F."/>
            <person name="Nowrousian M."/>
            <person name="Ottonello S."/>
            <person name="Baldrian P."/>
            <person name="Spatafora J.W."/>
            <person name="Henrissat B."/>
            <person name="Nagy L.G."/>
            <person name="Aury J.M."/>
            <person name="Wincker P."/>
            <person name="Grigoriev I.V."/>
            <person name="Bonfante P."/>
            <person name="Martin F.M."/>
        </authorList>
    </citation>
    <scope>NUCLEOTIDE SEQUENCE [LARGE SCALE GENOMIC DNA]</scope>
    <source>
        <strain evidence="2 3">CCBAS932</strain>
    </source>
</reference>
<feature type="transmembrane region" description="Helical" evidence="1">
    <location>
        <begin position="61"/>
        <end position="83"/>
    </location>
</feature>
<keyword evidence="1" id="KW-0812">Transmembrane</keyword>
<dbReference type="EMBL" id="ML119106">
    <property type="protein sequence ID" value="RPB17421.1"/>
    <property type="molecule type" value="Genomic_DNA"/>
</dbReference>
<keyword evidence="1" id="KW-0472">Membrane</keyword>
<keyword evidence="1" id="KW-1133">Transmembrane helix</keyword>
<evidence type="ECO:0000313" key="2">
    <source>
        <dbReference type="EMBL" id="RPB17421.1"/>
    </source>
</evidence>
<dbReference type="AlphaFoldDB" id="A0A3N4L9U7"/>